<dbReference type="EMBL" id="CP150886">
    <property type="protein sequence ID" value="WZB88048.1"/>
    <property type="molecule type" value="Genomic_DNA"/>
</dbReference>
<sequence length="196" mass="22161">MNCPLYYTKTPDYSEISEIFLPCDSIIEFGKKPKKIELGITNFSQKSFAISFKRPPDDEGRIATLCLHGYRIQLEPPPAVIYFINRCGLHDFRRFDPSHPVTELGNCRDNLGNNTSEDFGGTLEDPCLNTINIEYFIKAFNGGNLIFQDSGDFIEYYFDTSGYNPPGNTINCGDCDLNCDLIYGHLIEIKNTLQGI</sequence>
<proteinExistence type="predicted"/>
<protein>
    <submittedName>
        <fullName evidence="1">Uncharacterized protein</fullName>
    </submittedName>
</protein>
<evidence type="ECO:0000313" key="2">
    <source>
        <dbReference type="Proteomes" id="UP001483337"/>
    </source>
</evidence>
<accession>A0ABZ2UXD3</accession>
<dbReference type="Proteomes" id="UP001483337">
    <property type="component" value="Chromosome"/>
</dbReference>
<organism evidence="1 2">
    <name type="scientific">Okeanomitos corallinicola TIOX110</name>
    <dbReference type="NCBI Taxonomy" id="3133117"/>
    <lineage>
        <taxon>Bacteria</taxon>
        <taxon>Bacillati</taxon>
        <taxon>Cyanobacteriota</taxon>
        <taxon>Cyanophyceae</taxon>
        <taxon>Nostocales</taxon>
        <taxon>Aphanizomenonaceae</taxon>
        <taxon>Okeanomitos</taxon>
    </lineage>
</organism>
<dbReference type="RefSeq" id="WP_353930957.1">
    <property type="nucleotide sequence ID" value="NZ_CP150886.1"/>
</dbReference>
<reference evidence="1 2" key="1">
    <citation type="submission" date="2024-04" db="EMBL/GenBank/DDBJ databases">
        <title>Okeanomitos corallinicola gen. &amp; sp. nov. (Nostocales, Cyanobacteria), a new toxic marine heterocyst-forming cyanobacterium from a coral reef.</title>
        <authorList>
            <person name="Li H."/>
            <person name="Li R."/>
            <person name="Kang J."/>
            <person name="Hii K.S."/>
            <person name="Mohamed H.F."/>
            <person name="Xu X."/>
            <person name="Luo Z."/>
        </authorList>
    </citation>
    <scope>NUCLEOTIDE SEQUENCE [LARGE SCALE GENOMIC DNA]</scope>
    <source>
        <strain evidence="1 2">TIOX110</strain>
    </source>
</reference>
<gene>
    <name evidence="1" type="ORF">WJM97_22305</name>
</gene>
<keyword evidence="2" id="KW-1185">Reference proteome</keyword>
<evidence type="ECO:0000313" key="1">
    <source>
        <dbReference type="EMBL" id="WZB88048.1"/>
    </source>
</evidence>
<name>A0ABZ2UXD3_9CYAN</name>